<protein>
    <submittedName>
        <fullName evidence="2">Tetratricopeptide repeat protein</fullName>
    </submittedName>
</protein>
<dbReference type="Gene3D" id="1.25.40.10">
    <property type="entry name" value="Tetratricopeptide repeat domain"/>
    <property type="match status" value="2"/>
</dbReference>
<dbReference type="PANTHER" id="PTHR46082">
    <property type="entry name" value="ATP/GTP-BINDING PROTEIN-RELATED"/>
    <property type="match status" value="1"/>
</dbReference>
<gene>
    <name evidence="2" type="ORF">H1X69_05470</name>
</gene>
<dbReference type="AlphaFoldDB" id="A0A7W2DQ01"/>
<dbReference type="Pfam" id="PF13424">
    <property type="entry name" value="TPR_12"/>
    <property type="match status" value="2"/>
</dbReference>
<name>A0A7W2DQ01_9ACTN</name>
<comment type="caution">
    <text evidence="2">The sequence shown here is derived from an EMBL/GenBank/DDBJ whole genome shotgun (WGS) entry which is preliminary data.</text>
</comment>
<evidence type="ECO:0000313" key="3">
    <source>
        <dbReference type="Proteomes" id="UP000587608"/>
    </source>
</evidence>
<dbReference type="PANTHER" id="PTHR46082:SF6">
    <property type="entry name" value="AAA+ ATPASE DOMAIN-CONTAINING PROTEIN-RELATED"/>
    <property type="match status" value="1"/>
</dbReference>
<dbReference type="Proteomes" id="UP000587608">
    <property type="component" value="Unassembled WGS sequence"/>
</dbReference>
<dbReference type="InterPro" id="IPR011990">
    <property type="entry name" value="TPR-like_helical_dom_sf"/>
</dbReference>
<feature type="compositionally biased region" description="Polar residues" evidence="1">
    <location>
        <begin position="211"/>
        <end position="220"/>
    </location>
</feature>
<evidence type="ECO:0000256" key="1">
    <source>
        <dbReference type="SAM" id="MobiDB-lite"/>
    </source>
</evidence>
<sequence length="392" mass="42825">MAFWRRKTTDPIDSTDTAGVAGTADVAGTAAGPARASEHVDGAFGSADITVTERQGDVPLVEVKLTPTREYAAELEFLNSRERLGQGHPETLRALHVWAVALGRLPDRGGDAVDLLTWLVDSAGAEPERRLLALNDLTRLLQDEGGFVRAEQRLREALSGWERLRGQDDEQTLGIASNLALVLLHLDRHDEAEGLMRDTVARRTRTLGPTHPSTLSSRNTLAGALRGSPERLAEAEREYRSILAEDPDPASETSLSALHNLAAVLTHHGRHAEALDMYRELIEVRARRQGEDHPSTWTARHNYAAVLTKLGQTARAEELLTEVVEARRRLCGPRHTSTLGAQVDLAAAKANQGRAAEAVPLLREAIEGYRDTHGPDHPRVRQLTGILRQLGG</sequence>
<dbReference type="Pfam" id="PF13374">
    <property type="entry name" value="TPR_10"/>
    <property type="match status" value="2"/>
</dbReference>
<reference evidence="2 3" key="1">
    <citation type="submission" date="2020-07" db="EMBL/GenBank/DDBJ databases">
        <title>Differential regulation of undecylprodigiosin biosynthesis in the yeast-scavenging Streptomyces strain MBK6.</title>
        <authorList>
            <person name="Baral B."/>
            <person name="Siitonen V."/>
            <person name="Laughlin M."/>
            <person name="Yamada K."/>
            <person name="Ilomaeki M."/>
            <person name="Metsae-Ketelae M."/>
            <person name="Niemi J."/>
        </authorList>
    </citation>
    <scope>NUCLEOTIDE SEQUENCE [LARGE SCALE GENOMIC DNA]</scope>
    <source>
        <strain evidence="2 3">MBK6</strain>
    </source>
</reference>
<accession>A0A7W2DQ01</accession>
<dbReference type="RefSeq" id="WP_191852068.1">
    <property type="nucleotide sequence ID" value="NZ_CP108325.1"/>
</dbReference>
<evidence type="ECO:0000313" key="2">
    <source>
        <dbReference type="EMBL" id="MBA5220872.1"/>
    </source>
</evidence>
<dbReference type="EMBL" id="JACERG010000003">
    <property type="protein sequence ID" value="MBA5220872.1"/>
    <property type="molecule type" value="Genomic_DNA"/>
</dbReference>
<dbReference type="SUPFAM" id="SSF48452">
    <property type="entry name" value="TPR-like"/>
    <property type="match status" value="2"/>
</dbReference>
<dbReference type="InterPro" id="IPR053137">
    <property type="entry name" value="NLR-like"/>
</dbReference>
<organism evidence="2 3">
    <name type="scientific">Streptomyces griseoaurantiacus</name>
    <dbReference type="NCBI Taxonomy" id="68213"/>
    <lineage>
        <taxon>Bacteria</taxon>
        <taxon>Bacillati</taxon>
        <taxon>Actinomycetota</taxon>
        <taxon>Actinomycetes</taxon>
        <taxon>Kitasatosporales</taxon>
        <taxon>Streptomycetaceae</taxon>
        <taxon>Streptomyces</taxon>
        <taxon>Streptomyces aurantiacus group</taxon>
    </lineage>
</organism>
<feature type="region of interest" description="Disordered" evidence="1">
    <location>
        <begin position="206"/>
        <end position="231"/>
    </location>
</feature>
<proteinExistence type="predicted"/>